<protein>
    <submittedName>
        <fullName evidence="2">Spry domain containing socs box protein</fullName>
    </submittedName>
</protein>
<gene>
    <name evidence="2" type="ORF">M0812_16364</name>
    <name evidence="3" type="ORF">M0813_10200</name>
</gene>
<feature type="domain" description="SPRY" evidence="1">
    <location>
        <begin position="47"/>
        <end position="142"/>
    </location>
</feature>
<dbReference type="Proteomes" id="UP001146793">
    <property type="component" value="Unassembled WGS sequence"/>
</dbReference>
<dbReference type="EMBL" id="JAOAOG010000338">
    <property type="protein sequence ID" value="KAJ6227047.1"/>
    <property type="molecule type" value="Genomic_DNA"/>
</dbReference>
<evidence type="ECO:0000313" key="2">
    <source>
        <dbReference type="EMBL" id="KAJ3440307.1"/>
    </source>
</evidence>
<dbReference type="InterPro" id="IPR013320">
    <property type="entry name" value="ConA-like_dom_sf"/>
</dbReference>
<reference evidence="3" key="1">
    <citation type="submission" date="2022-08" db="EMBL/GenBank/DDBJ databases">
        <title>Novel sulfate-reducing endosymbionts in the free-living metamonad Anaeramoeba.</title>
        <authorList>
            <person name="Jerlstrom-Hultqvist J."/>
            <person name="Cepicka I."/>
            <person name="Gallot-Lavallee L."/>
            <person name="Salas-Leiva D."/>
            <person name="Curtis B.A."/>
            <person name="Zahonova K."/>
            <person name="Pipaliya S."/>
            <person name="Dacks J."/>
            <person name="Roger A.J."/>
        </authorList>
    </citation>
    <scope>NUCLEOTIDE SEQUENCE</scope>
    <source>
        <strain evidence="3">Schooner1</strain>
    </source>
</reference>
<dbReference type="Proteomes" id="UP001150062">
    <property type="component" value="Unassembled WGS sequence"/>
</dbReference>
<comment type="caution">
    <text evidence="2">The sequence shown here is derived from an EMBL/GenBank/DDBJ whole genome shotgun (WGS) entry which is preliminary data.</text>
</comment>
<keyword evidence="5" id="KW-1185">Reference proteome</keyword>
<dbReference type="Gene3D" id="2.60.120.920">
    <property type="match status" value="1"/>
</dbReference>
<organism evidence="2 4">
    <name type="scientific">Anaeramoeba flamelloides</name>
    <dbReference type="NCBI Taxonomy" id="1746091"/>
    <lineage>
        <taxon>Eukaryota</taxon>
        <taxon>Metamonada</taxon>
        <taxon>Anaeramoebidae</taxon>
        <taxon>Anaeramoeba</taxon>
    </lineage>
</organism>
<reference evidence="2" key="2">
    <citation type="submission" date="2022-08" db="EMBL/GenBank/DDBJ databases">
        <title>Novel sulphate-reducing endosymbionts in the free-living metamonad Anaeramoeba.</title>
        <authorList>
            <person name="Jerlstrom-Hultqvist J."/>
            <person name="Cepicka I."/>
            <person name="Gallot-Lavallee L."/>
            <person name="Salas-Leiva D."/>
            <person name="Curtis B.A."/>
            <person name="Zahonova K."/>
            <person name="Pipaliya S."/>
            <person name="Dacks J."/>
            <person name="Roger A.J."/>
        </authorList>
    </citation>
    <scope>NUCLEOTIDE SEQUENCE</scope>
    <source>
        <strain evidence="2">Busselton2</strain>
    </source>
</reference>
<evidence type="ECO:0000259" key="1">
    <source>
        <dbReference type="Pfam" id="PF00622"/>
    </source>
</evidence>
<proteinExistence type="predicted"/>
<dbReference type="InterPro" id="IPR043136">
    <property type="entry name" value="B30.2/SPRY_sf"/>
</dbReference>
<dbReference type="EMBL" id="JANTQA010000032">
    <property type="protein sequence ID" value="KAJ3440307.1"/>
    <property type="molecule type" value="Genomic_DNA"/>
</dbReference>
<evidence type="ECO:0000313" key="3">
    <source>
        <dbReference type="EMBL" id="KAJ6227047.1"/>
    </source>
</evidence>
<dbReference type="Pfam" id="PF00622">
    <property type="entry name" value="SPRY"/>
    <property type="match status" value="1"/>
</dbReference>
<accession>A0AAV7ZE70</accession>
<dbReference type="SUPFAM" id="SSF49899">
    <property type="entry name" value="Concanavalin A-like lectins/glucanases"/>
    <property type="match status" value="1"/>
</dbReference>
<evidence type="ECO:0000313" key="5">
    <source>
        <dbReference type="Proteomes" id="UP001150062"/>
    </source>
</evidence>
<name>A0AAV7ZE70_9EUKA</name>
<dbReference type="InterPro" id="IPR003877">
    <property type="entry name" value="SPRY_dom"/>
</dbReference>
<evidence type="ECO:0000313" key="4">
    <source>
        <dbReference type="Proteomes" id="UP001146793"/>
    </source>
</evidence>
<sequence>MITDKFDSSTKSRWVRVLNEGETVRQIRQENGTIKGTYVMKAPGKYKHEFRLDRTNGEGYEIMIGVVKKGVTEVSFWDKDGYVFHLTGQKCHNNKSEVYGDGQEEFTDGSILYMTTDMDNRTVSYSTPNEDFGVCFENIPEEVVMALDIYYEHDQITLVNFEKLN</sequence>
<dbReference type="AlphaFoldDB" id="A0AAV7ZE70"/>